<evidence type="ECO:0000256" key="6">
    <source>
        <dbReference type="ARBA" id="ARBA00022801"/>
    </source>
</evidence>
<keyword evidence="3 11" id="KW-0645">Protease</keyword>
<dbReference type="GO" id="GO:0004222">
    <property type="term" value="F:metalloendopeptidase activity"/>
    <property type="evidence" value="ECO:0007669"/>
    <property type="project" value="InterPro"/>
</dbReference>
<evidence type="ECO:0000256" key="2">
    <source>
        <dbReference type="ARBA" id="ARBA00022475"/>
    </source>
</evidence>
<dbReference type="PANTHER" id="PTHR43221:SF1">
    <property type="entry name" value="PROTEASE HTPX"/>
    <property type="match status" value="1"/>
</dbReference>
<protein>
    <submittedName>
        <fullName evidence="14">Zn-dependent protease with chaperone function</fullName>
    </submittedName>
</protein>
<dbReference type="Pfam" id="PF01435">
    <property type="entry name" value="Peptidase_M48"/>
    <property type="match status" value="2"/>
</dbReference>
<evidence type="ECO:0000313" key="14">
    <source>
        <dbReference type="EMBL" id="SHH22219.1"/>
    </source>
</evidence>
<evidence type="ECO:0000256" key="11">
    <source>
        <dbReference type="RuleBase" id="RU003983"/>
    </source>
</evidence>
<gene>
    <name evidence="14" type="ORF">SAMN02745135_00097</name>
</gene>
<evidence type="ECO:0000256" key="1">
    <source>
        <dbReference type="ARBA" id="ARBA00004651"/>
    </source>
</evidence>
<keyword evidence="15" id="KW-1185">Reference proteome</keyword>
<evidence type="ECO:0000256" key="7">
    <source>
        <dbReference type="ARBA" id="ARBA00022833"/>
    </source>
</evidence>
<keyword evidence="5" id="KW-0479">Metal-binding</keyword>
<feature type="domain" description="Peptidase M48" evidence="13">
    <location>
        <begin position="155"/>
        <end position="238"/>
    </location>
</feature>
<comment type="subcellular location">
    <subcellularLocation>
        <location evidence="1">Cell membrane</location>
        <topology evidence="1">Multi-pass membrane protein</topology>
    </subcellularLocation>
</comment>
<keyword evidence="7 11" id="KW-0862">Zinc</keyword>
<dbReference type="OrthoDB" id="9810445at2"/>
<dbReference type="CDD" id="cd07325">
    <property type="entry name" value="M48_Ste24p_like"/>
    <property type="match status" value="1"/>
</dbReference>
<keyword evidence="4 12" id="KW-0812">Transmembrane</keyword>
<feature type="transmembrane region" description="Helical" evidence="12">
    <location>
        <begin position="12"/>
        <end position="29"/>
    </location>
</feature>
<evidence type="ECO:0000313" key="15">
    <source>
        <dbReference type="Proteomes" id="UP000183967"/>
    </source>
</evidence>
<feature type="transmembrane region" description="Helical" evidence="12">
    <location>
        <begin position="35"/>
        <end position="55"/>
    </location>
</feature>
<keyword evidence="6 11" id="KW-0378">Hydrolase</keyword>
<evidence type="ECO:0000256" key="8">
    <source>
        <dbReference type="ARBA" id="ARBA00022989"/>
    </source>
</evidence>
<comment type="cofactor">
    <cofactor evidence="11">
        <name>Zn(2+)</name>
        <dbReference type="ChEBI" id="CHEBI:29105"/>
    </cofactor>
    <text evidence="11">Binds 1 zinc ion per subunit.</text>
</comment>
<keyword evidence="8 12" id="KW-1133">Transmembrane helix</keyword>
<dbReference type="RefSeq" id="WP_073194506.1">
    <property type="nucleotide sequence ID" value="NZ_FQXO01000005.1"/>
</dbReference>
<comment type="similarity">
    <text evidence="11">Belongs to the peptidase M48 family.</text>
</comment>
<reference evidence="15" key="1">
    <citation type="submission" date="2016-11" db="EMBL/GenBank/DDBJ databases">
        <authorList>
            <person name="Varghese N."/>
            <person name="Submissions S."/>
        </authorList>
    </citation>
    <scope>NUCLEOTIDE SEQUENCE [LARGE SCALE GENOMIC DNA]</scope>
    <source>
        <strain evidence="15">DSM 13643</strain>
    </source>
</reference>
<sequence length="253" mass="28864">MKLKVYPKERFYLFLMFIVSAIIYAILILSGIGIMYLLIATIFAFFAHGIFIGSIRGNSIRVSDKQFPEVYKIAKELSQKIGFEEVPLIYIMQSGGMLNAFATKFLGRNFVIIYSDVLELAYKEGEPAVAFIIAHELAHIKRKHLTWRGLLYPAMLVPFLGPAYSRACEYTSDLIAAQLVPDGAIQGLTVLATGKRLYQKLNILEVINQSEEESGFWIWLSEKFSNHPNLIKRINRVYYETKVVIDSKGYQMQ</sequence>
<evidence type="ECO:0000256" key="9">
    <source>
        <dbReference type="ARBA" id="ARBA00023049"/>
    </source>
</evidence>
<organism evidence="14 15">
    <name type="scientific">Caloranaerobacter azorensis DSM 13643</name>
    <dbReference type="NCBI Taxonomy" id="1121264"/>
    <lineage>
        <taxon>Bacteria</taxon>
        <taxon>Bacillati</taxon>
        <taxon>Bacillota</taxon>
        <taxon>Tissierellia</taxon>
        <taxon>Tissierellales</taxon>
        <taxon>Thermohalobacteraceae</taxon>
        <taxon>Caloranaerobacter</taxon>
    </lineage>
</organism>
<evidence type="ECO:0000256" key="12">
    <source>
        <dbReference type="SAM" id="Phobius"/>
    </source>
</evidence>
<dbReference type="InterPro" id="IPR001915">
    <property type="entry name" value="Peptidase_M48"/>
</dbReference>
<accession>A0A1M5R830</accession>
<name>A0A1M5R830_9FIRM</name>
<evidence type="ECO:0000256" key="4">
    <source>
        <dbReference type="ARBA" id="ARBA00022692"/>
    </source>
</evidence>
<dbReference type="GO" id="GO:0006508">
    <property type="term" value="P:proteolysis"/>
    <property type="evidence" value="ECO:0007669"/>
    <property type="project" value="UniProtKB-KW"/>
</dbReference>
<dbReference type="EMBL" id="FQXO01000005">
    <property type="protein sequence ID" value="SHH22219.1"/>
    <property type="molecule type" value="Genomic_DNA"/>
</dbReference>
<dbReference type="InterPro" id="IPR050083">
    <property type="entry name" value="HtpX_protease"/>
</dbReference>
<keyword evidence="9 11" id="KW-0482">Metalloprotease</keyword>
<proteinExistence type="inferred from homology"/>
<dbReference type="Proteomes" id="UP000183967">
    <property type="component" value="Unassembled WGS sequence"/>
</dbReference>
<evidence type="ECO:0000259" key="13">
    <source>
        <dbReference type="Pfam" id="PF01435"/>
    </source>
</evidence>
<feature type="domain" description="Peptidase M48" evidence="13">
    <location>
        <begin position="65"/>
        <end position="147"/>
    </location>
</feature>
<dbReference type="Gene3D" id="3.30.2010.10">
    <property type="entry name" value="Metalloproteases ('zincins'), catalytic domain"/>
    <property type="match status" value="1"/>
</dbReference>
<evidence type="ECO:0000256" key="3">
    <source>
        <dbReference type="ARBA" id="ARBA00022670"/>
    </source>
</evidence>
<keyword evidence="2" id="KW-1003">Cell membrane</keyword>
<evidence type="ECO:0000256" key="10">
    <source>
        <dbReference type="ARBA" id="ARBA00023136"/>
    </source>
</evidence>
<keyword evidence="10 12" id="KW-0472">Membrane</keyword>
<dbReference type="PANTHER" id="PTHR43221">
    <property type="entry name" value="PROTEASE HTPX"/>
    <property type="match status" value="1"/>
</dbReference>
<evidence type="ECO:0000256" key="5">
    <source>
        <dbReference type="ARBA" id="ARBA00022723"/>
    </source>
</evidence>
<dbReference type="GO" id="GO:0046872">
    <property type="term" value="F:metal ion binding"/>
    <property type="evidence" value="ECO:0007669"/>
    <property type="project" value="UniProtKB-KW"/>
</dbReference>
<dbReference type="GO" id="GO:0005886">
    <property type="term" value="C:plasma membrane"/>
    <property type="evidence" value="ECO:0007669"/>
    <property type="project" value="UniProtKB-SubCell"/>
</dbReference>
<dbReference type="AlphaFoldDB" id="A0A1M5R830"/>